<dbReference type="Pfam" id="PF13422">
    <property type="entry name" value="DUF4110"/>
    <property type="match status" value="1"/>
</dbReference>
<proteinExistence type="predicted"/>
<dbReference type="Proteomes" id="UP000422736">
    <property type="component" value="Chromosome 8"/>
</dbReference>
<organism evidence="3 4">
    <name type="scientific">Kluyveromyces marxianus</name>
    <name type="common">Yeast</name>
    <name type="synonym">Candida kefyr</name>
    <dbReference type="NCBI Taxonomy" id="4911"/>
    <lineage>
        <taxon>Eukaryota</taxon>
        <taxon>Fungi</taxon>
        <taxon>Dikarya</taxon>
        <taxon>Ascomycota</taxon>
        <taxon>Saccharomycotina</taxon>
        <taxon>Saccharomycetes</taxon>
        <taxon>Saccharomycetales</taxon>
        <taxon>Saccharomycetaceae</taxon>
        <taxon>Kluyveromyces</taxon>
    </lineage>
</organism>
<feature type="compositionally biased region" description="Basic and acidic residues" evidence="1">
    <location>
        <begin position="1"/>
        <end position="28"/>
    </location>
</feature>
<protein>
    <submittedName>
        <fullName evidence="3">Kelch repeat-containing protein 3</fullName>
    </submittedName>
</protein>
<feature type="region of interest" description="Disordered" evidence="1">
    <location>
        <begin position="412"/>
        <end position="436"/>
    </location>
</feature>
<dbReference type="InterPro" id="IPR015915">
    <property type="entry name" value="Kelch-typ_b-propeller"/>
</dbReference>
<sequence length="653" mass="75330">MAKKKDKESKKARAEAKQKKALEKAAVKDKKKAKKLSQDDEEDDLDVEEMLANFKREQENFERINVENVDRPGQRVNPCIFVNPTQGKRELMMFGGESTSAETGTTHFHNDMFIYSLDTDAWKRVTSQNSPMPRSSAACAAHPSGVALIHGGEFSSPKQNTFYHYSDSWLFECSTREWTKIEQKNGPSARSGHRMTVWKNFIILHGGFRDLGTSTTYLNDLWVFDITNYKWKQIEFPPTHPVPDARSGHSLIPTAEGAVLWGGYTKVKAGKGLQKGKILSDCWHLKMKSDLGAIRWERRKKQGPQPSPRVGCSMVYHKGRGVLFGGVYDFEETEESLRSVFYNDLYTYQVESNRWYSMSLRAQRKKAKVAQSKSSRNKDKELEDILNQILDKANLRDADDEEDTRAIEEQLNQLKIAEDRENGDVDGTDDNEDKERAAAKTYEVRNTFPHTRFNASTAVVDDTLFIFGGVVEIGEKDYPIDSFYSIDMNKLDGCKVYWENLEDVVKAEKLGEQDSDDEFDDEDDDDEDDGEEEIADRKLESEDEGEDEDEEEEEEKEEEEYEIPDPRPWLPHPKAFESLRSFYVRTGATFLEWAISSNRDSKGKHLKTKSFELCQDRWWERREQVRIEEDKLEEMGGVEDVIEKDTSKSQKRR</sequence>
<dbReference type="InterPro" id="IPR052588">
    <property type="entry name" value="Kelch_domain_protein"/>
</dbReference>
<keyword evidence="4" id="KW-1185">Reference proteome</keyword>
<evidence type="ECO:0000313" key="3">
    <source>
        <dbReference type="EMBL" id="QGN17600.1"/>
    </source>
</evidence>
<feature type="compositionally biased region" description="Acidic residues" evidence="1">
    <location>
        <begin position="513"/>
        <end position="534"/>
    </location>
</feature>
<feature type="region of interest" description="Disordered" evidence="1">
    <location>
        <begin position="1"/>
        <end position="44"/>
    </location>
</feature>
<dbReference type="PANTHER" id="PTHR46063">
    <property type="entry name" value="KELCH DOMAIN-CONTAINING PROTEIN"/>
    <property type="match status" value="1"/>
</dbReference>
<feature type="region of interest" description="Disordered" evidence="1">
    <location>
        <begin position="508"/>
        <end position="570"/>
    </location>
</feature>
<gene>
    <name evidence="3" type="primary">KEL3</name>
    <name evidence="3" type="ORF">FIM1_4807</name>
</gene>
<accession>A0ABX6EZ24</accession>
<dbReference type="EMBL" id="CP015060">
    <property type="protein sequence ID" value="QGN17600.1"/>
    <property type="molecule type" value="Genomic_DNA"/>
</dbReference>
<evidence type="ECO:0000256" key="1">
    <source>
        <dbReference type="SAM" id="MobiDB-lite"/>
    </source>
</evidence>
<reference evidence="3 4" key="2">
    <citation type="submission" date="2019-11" db="EMBL/GenBank/DDBJ databases">
        <authorList>
            <person name="Lu H."/>
        </authorList>
    </citation>
    <scope>NUCLEOTIDE SEQUENCE [LARGE SCALE GENOMIC DNA]</scope>
    <source>
        <strain evidence="3 4">FIM1</strain>
    </source>
</reference>
<feature type="compositionally biased region" description="Acidic residues" evidence="1">
    <location>
        <begin position="541"/>
        <end position="563"/>
    </location>
</feature>
<reference evidence="3 4" key="1">
    <citation type="submission" date="2016-03" db="EMBL/GenBank/DDBJ databases">
        <title>How can Kluyveromyces marxianus grow so fast - potential evolutionary course in Saccharomyces Complex revealed by comparative genomics.</title>
        <authorList>
            <person name="Mo W."/>
            <person name="Lu W."/>
            <person name="Yang X."/>
            <person name="Qi J."/>
            <person name="Lv H."/>
        </authorList>
    </citation>
    <scope>NUCLEOTIDE SEQUENCE [LARGE SCALE GENOMIC DNA]</scope>
    <source>
        <strain evidence="3 4">FIM1</strain>
    </source>
</reference>
<dbReference type="SUPFAM" id="SSF117281">
    <property type="entry name" value="Kelch motif"/>
    <property type="match status" value="1"/>
</dbReference>
<evidence type="ECO:0000313" key="4">
    <source>
        <dbReference type="Proteomes" id="UP000422736"/>
    </source>
</evidence>
<evidence type="ECO:0000259" key="2">
    <source>
        <dbReference type="Pfam" id="PF13422"/>
    </source>
</evidence>
<name>A0ABX6EZ24_KLUMA</name>
<dbReference type="InterPro" id="IPR025183">
    <property type="entry name" value="DUF4110"/>
</dbReference>
<dbReference type="Gene3D" id="2.120.10.80">
    <property type="entry name" value="Kelch-type beta propeller"/>
    <property type="match status" value="1"/>
</dbReference>
<feature type="domain" description="DUF4110" evidence="2">
    <location>
        <begin position="565"/>
        <end position="650"/>
    </location>
</feature>
<dbReference type="Pfam" id="PF24681">
    <property type="entry name" value="Kelch_KLHDC2_KLHL20_DRC7"/>
    <property type="match status" value="1"/>
</dbReference>
<dbReference type="PANTHER" id="PTHR46063:SF1">
    <property type="entry name" value="KELCH DOMAIN-CONTAINING PROTEIN 4"/>
    <property type="match status" value="1"/>
</dbReference>